<dbReference type="GO" id="GO:1901135">
    <property type="term" value="P:carbohydrate derivative metabolic process"/>
    <property type="evidence" value="ECO:0007669"/>
    <property type="project" value="InterPro"/>
</dbReference>
<comment type="caution">
    <text evidence="6">The sequence shown here is derived from an EMBL/GenBank/DDBJ whole genome shotgun (WGS) entry which is preliminary data.</text>
</comment>
<dbReference type="GO" id="GO:0097367">
    <property type="term" value="F:carbohydrate derivative binding"/>
    <property type="evidence" value="ECO:0007669"/>
    <property type="project" value="InterPro"/>
</dbReference>
<dbReference type="SUPFAM" id="SSF46689">
    <property type="entry name" value="Homeodomain-like"/>
    <property type="match status" value="1"/>
</dbReference>
<gene>
    <name evidence="6" type="ORF">EDD52_1416</name>
</gene>
<dbReference type="OrthoDB" id="3237351at2"/>
<dbReference type="Pfam" id="PF01418">
    <property type="entry name" value="HTH_6"/>
    <property type="match status" value="1"/>
</dbReference>
<dbReference type="SUPFAM" id="SSF53697">
    <property type="entry name" value="SIS domain"/>
    <property type="match status" value="1"/>
</dbReference>
<evidence type="ECO:0000313" key="6">
    <source>
        <dbReference type="EMBL" id="TCS51606.1"/>
    </source>
</evidence>
<dbReference type="InterPro" id="IPR009057">
    <property type="entry name" value="Homeodomain-like_sf"/>
</dbReference>
<dbReference type="CDD" id="cd05013">
    <property type="entry name" value="SIS_RpiR"/>
    <property type="match status" value="1"/>
</dbReference>
<dbReference type="Pfam" id="PF01380">
    <property type="entry name" value="SIS"/>
    <property type="match status" value="1"/>
</dbReference>
<evidence type="ECO:0000313" key="7">
    <source>
        <dbReference type="Proteomes" id="UP000295696"/>
    </source>
</evidence>
<dbReference type="Gene3D" id="3.40.50.10490">
    <property type="entry name" value="Glucose-6-phosphate isomerase like protein, domain 1"/>
    <property type="match status" value="1"/>
</dbReference>
<dbReference type="Gene3D" id="1.10.10.10">
    <property type="entry name" value="Winged helix-like DNA-binding domain superfamily/Winged helix DNA-binding domain"/>
    <property type="match status" value="1"/>
</dbReference>
<feature type="domain" description="SIS" evidence="5">
    <location>
        <begin position="134"/>
        <end position="272"/>
    </location>
</feature>
<dbReference type="GO" id="GO:0003700">
    <property type="term" value="F:DNA-binding transcription factor activity"/>
    <property type="evidence" value="ECO:0007669"/>
    <property type="project" value="InterPro"/>
</dbReference>
<dbReference type="InterPro" id="IPR035472">
    <property type="entry name" value="RpiR-like_SIS"/>
</dbReference>
<keyword evidence="7" id="KW-1185">Reference proteome</keyword>
<proteinExistence type="predicted"/>
<dbReference type="PROSITE" id="PS51464">
    <property type="entry name" value="SIS"/>
    <property type="match status" value="1"/>
</dbReference>
<feature type="domain" description="HTH rpiR-type" evidence="4">
    <location>
        <begin position="8"/>
        <end position="84"/>
    </location>
</feature>
<keyword evidence="2" id="KW-0238">DNA-binding</keyword>
<dbReference type="PROSITE" id="PS51071">
    <property type="entry name" value="HTH_RPIR"/>
    <property type="match status" value="1"/>
</dbReference>
<dbReference type="InterPro" id="IPR046348">
    <property type="entry name" value="SIS_dom_sf"/>
</dbReference>
<keyword evidence="3" id="KW-0804">Transcription</keyword>
<dbReference type="InterPro" id="IPR000281">
    <property type="entry name" value="HTH_RpiR"/>
</dbReference>
<accession>A0A4R3INS6</accession>
<evidence type="ECO:0000259" key="5">
    <source>
        <dbReference type="PROSITE" id="PS51464"/>
    </source>
</evidence>
<dbReference type="PANTHER" id="PTHR30514">
    <property type="entry name" value="GLUCOKINASE"/>
    <property type="match status" value="1"/>
</dbReference>
<dbReference type="GO" id="GO:0003677">
    <property type="term" value="F:DNA binding"/>
    <property type="evidence" value="ECO:0007669"/>
    <property type="project" value="UniProtKB-KW"/>
</dbReference>
<name>A0A4R3INS6_9RHOB</name>
<evidence type="ECO:0000256" key="2">
    <source>
        <dbReference type="ARBA" id="ARBA00023125"/>
    </source>
</evidence>
<keyword evidence="1" id="KW-0805">Transcription regulation</keyword>
<evidence type="ECO:0000256" key="1">
    <source>
        <dbReference type="ARBA" id="ARBA00023015"/>
    </source>
</evidence>
<dbReference type="AlphaFoldDB" id="A0A4R3INS6"/>
<organism evidence="6 7">
    <name type="scientific">Primorskyibacter sedentarius</name>
    <dbReference type="NCBI Taxonomy" id="745311"/>
    <lineage>
        <taxon>Bacteria</taxon>
        <taxon>Pseudomonadati</taxon>
        <taxon>Pseudomonadota</taxon>
        <taxon>Alphaproteobacteria</taxon>
        <taxon>Rhodobacterales</taxon>
        <taxon>Roseobacteraceae</taxon>
        <taxon>Primorskyibacter</taxon>
    </lineage>
</organism>
<dbReference type="InterPro" id="IPR001347">
    <property type="entry name" value="SIS_dom"/>
</dbReference>
<dbReference type="InterPro" id="IPR036388">
    <property type="entry name" value="WH-like_DNA-bd_sf"/>
</dbReference>
<dbReference type="EMBL" id="SLZU01000041">
    <property type="protein sequence ID" value="TCS51606.1"/>
    <property type="molecule type" value="Genomic_DNA"/>
</dbReference>
<dbReference type="PANTHER" id="PTHR30514:SF18">
    <property type="entry name" value="RPIR-FAMILY TRANSCRIPTIONAL REGULATOR"/>
    <property type="match status" value="1"/>
</dbReference>
<dbReference type="RefSeq" id="WP_132248888.1">
    <property type="nucleotide sequence ID" value="NZ_SLZU01000041.1"/>
</dbReference>
<sequence length="292" mass="31626">MNEIAPTSSLDTLLSRNADRLTATDSRLLKVLLQDPMRAAIENGKEISDRAGVHPASAVRLAQRLGFDGYPAFRAFLCANLTEGGRDFGTASARMAARLVRAEEGGLLASVIRGEIASLERLRLMVTDADIRTFSNRLCEARRIYLLGQGHAASLSRLVALRLKRSGYDARDLDAERGAMAMALRGLAPADVVWLFSFRAPHAAILSLADLAHSQNATVLALTDEASAPIWPAPHHLIRVSRGEAGEPQSLTVPMAVVNAVILDLAGIDDGRSLAALEEYRKFRSKLPPDWN</sequence>
<dbReference type="Proteomes" id="UP000295696">
    <property type="component" value="Unassembled WGS sequence"/>
</dbReference>
<dbReference type="InterPro" id="IPR047640">
    <property type="entry name" value="RpiR-like"/>
</dbReference>
<evidence type="ECO:0000256" key="3">
    <source>
        <dbReference type="ARBA" id="ARBA00023163"/>
    </source>
</evidence>
<evidence type="ECO:0000259" key="4">
    <source>
        <dbReference type="PROSITE" id="PS51071"/>
    </source>
</evidence>
<reference evidence="6 7" key="1">
    <citation type="submission" date="2019-03" db="EMBL/GenBank/DDBJ databases">
        <title>Genomic Encyclopedia of Type Strains, Phase IV (KMG-IV): sequencing the most valuable type-strain genomes for metagenomic binning, comparative biology and taxonomic classification.</title>
        <authorList>
            <person name="Goeker M."/>
        </authorList>
    </citation>
    <scope>NUCLEOTIDE SEQUENCE [LARGE SCALE GENOMIC DNA]</scope>
    <source>
        <strain evidence="6 7">DSM 104836</strain>
    </source>
</reference>
<protein>
    <submittedName>
        <fullName evidence="6">RpiR family transcriptional regulator</fullName>
    </submittedName>
</protein>